<proteinExistence type="predicted"/>
<accession>A0ABX7EIP1</accession>
<evidence type="ECO:0000313" key="2">
    <source>
        <dbReference type="Proteomes" id="UP000596311"/>
    </source>
</evidence>
<dbReference type="EMBL" id="CP049945">
    <property type="protein sequence ID" value="QRF03646.1"/>
    <property type="molecule type" value="Genomic_DNA"/>
</dbReference>
<organism evidence="1 2">
    <name type="scientific">Streptomyces koyangensis</name>
    <dbReference type="NCBI Taxonomy" id="188770"/>
    <lineage>
        <taxon>Bacteria</taxon>
        <taxon>Bacillati</taxon>
        <taxon>Actinomycetota</taxon>
        <taxon>Actinomycetes</taxon>
        <taxon>Kitasatosporales</taxon>
        <taxon>Streptomycetaceae</taxon>
        <taxon>Streptomyces</taxon>
        <taxon>Streptomyces aurantiacus group</taxon>
    </lineage>
</organism>
<dbReference type="RefSeq" id="WP_203215116.1">
    <property type="nucleotide sequence ID" value="NZ_CP049945.1"/>
</dbReference>
<keyword evidence="2" id="KW-1185">Reference proteome</keyword>
<dbReference type="Proteomes" id="UP000596311">
    <property type="component" value="Chromosome"/>
</dbReference>
<evidence type="ECO:0008006" key="3">
    <source>
        <dbReference type="Google" id="ProtNLM"/>
    </source>
</evidence>
<gene>
    <name evidence="1" type="ORF">G9U55_16635</name>
</gene>
<reference evidence="1 2" key="1">
    <citation type="submission" date="2020-03" db="EMBL/GenBank/DDBJ databases">
        <title>Genome mining and metabolic profiling illuminate the polycyclic tetramate macrolactams from Streptomyces koyangensis SCSIO 5802.</title>
        <authorList>
            <person name="Ding W."/>
        </authorList>
    </citation>
    <scope>NUCLEOTIDE SEQUENCE [LARGE SCALE GENOMIC DNA]</scope>
    <source>
        <strain evidence="1 2">SCSIO 5802</strain>
    </source>
</reference>
<evidence type="ECO:0000313" key="1">
    <source>
        <dbReference type="EMBL" id="QRF03646.1"/>
    </source>
</evidence>
<protein>
    <recommendedName>
        <fullName evidence="3">Ferredoxin</fullName>
    </recommendedName>
</protein>
<name>A0ABX7EIP1_9ACTN</name>
<sequence>MTHEQQPDQPAPCRPCQELALAEAVANAEYDWSKATDCRVLMKRHRESGECMAGQSV</sequence>